<keyword evidence="5 8" id="KW-1133">Transmembrane helix</keyword>
<dbReference type="AlphaFoldDB" id="A0A4Q8ARZ4"/>
<keyword evidence="11" id="KW-1185">Reference proteome</keyword>
<dbReference type="GO" id="GO:0016117">
    <property type="term" value="P:carotenoid biosynthetic process"/>
    <property type="evidence" value="ECO:0007669"/>
    <property type="project" value="UniProtKB-KW"/>
</dbReference>
<feature type="transmembrane region" description="Helical" evidence="8">
    <location>
        <begin position="6"/>
        <end position="24"/>
    </location>
</feature>
<keyword evidence="6 8" id="KW-0472">Membrane</keyword>
<feature type="transmembrane region" description="Helical" evidence="8">
    <location>
        <begin position="81"/>
        <end position="98"/>
    </location>
</feature>
<gene>
    <name evidence="10" type="ORF">EV379_3265</name>
</gene>
<keyword evidence="7" id="KW-0413">Isomerase</keyword>
<evidence type="ECO:0000256" key="8">
    <source>
        <dbReference type="SAM" id="Phobius"/>
    </source>
</evidence>
<feature type="transmembrane region" description="Helical" evidence="8">
    <location>
        <begin position="36"/>
        <end position="61"/>
    </location>
</feature>
<dbReference type="GO" id="GO:0045436">
    <property type="term" value="F:lycopene beta cyclase activity"/>
    <property type="evidence" value="ECO:0007669"/>
    <property type="project" value="UniProtKB-ARBA"/>
</dbReference>
<evidence type="ECO:0000256" key="7">
    <source>
        <dbReference type="ARBA" id="ARBA00023235"/>
    </source>
</evidence>
<dbReference type="InterPro" id="IPR017825">
    <property type="entry name" value="Lycopene_cyclase_dom"/>
</dbReference>
<comment type="subcellular location">
    <subcellularLocation>
        <location evidence="1">Membrane</location>
        <topology evidence="1">Multi-pass membrane protein</topology>
    </subcellularLocation>
</comment>
<evidence type="ECO:0000256" key="4">
    <source>
        <dbReference type="ARBA" id="ARBA00022746"/>
    </source>
</evidence>
<dbReference type="NCBIfam" id="TIGR03462">
    <property type="entry name" value="CarR_dom_SF"/>
    <property type="match status" value="1"/>
</dbReference>
<dbReference type="EMBL" id="SHLC01000001">
    <property type="protein sequence ID" value="RZU66895.1"/>
    <property type="molecule type" value="Genomic_DNA"/>
</dbReference>
<dbReference type="GO" id="GO:0016872">
    <property type="term" value="F:intramolecular lyase activity"/>
    <property type="evidence" value="ECO:0007669"/>
    <property type="project" value="InterPro"/>
</dbReference>
<evidence type="ECO:0000259" key="9">
    <source>
        <dbReference type="Pfam" id="PF18916"/>
    </source>
</evidence>
<keyword evidence="4" id="KW-0125">Carotenoid biosynthesis</keyword>
<evidence type="ECO:0000256" key="6">
    <source>
        <dbReference type="ARBA" id="ARBA00023136"/>
    </source>
</evidence>
<dbReference type="OrthoDB" id="4411839at2"/>
<dbReference type="RefSeq" id="WP_130507025.1">
    <property type="nucleotide sequence ID" value="NZ_SHLC01000001.1"/>
</dbReference>
<dbReference type="Pfam" id="PF18916">
    <property type="entry name" value="Lycopene_cyc"/>
    <property type="match status" value="1"/>
</dbReference>
<evidence type="ECO:0000256" key="1">
    <source>
        <dbReference type="ARBA" id="ARBA00004141"/>
    </source>
</evidence>
<dbReference type="Proteomes" id="UP000291483">
    <property type="component" value="Unassembled WGS sequence"/>
</dbReference>
<keyword evidence="3 8" id="KW-0812">Transmembrane</keyword>
<evidence type="ECO:0000256" key="2">
    <source>
        <dbReference type="ARBA" id="ARBA00004829"/>
    </source>
</evidence>
<comment type="caution">
    <text evidence="10">The sequence shown here is derived from an EMBL/GenBank/DDBJ whole genome shotgun (WGS) entry which is preliminary data.</text>
</comment>
<proteinExistence type="predicted"/>
<feature type="domain" description="Lycopene cyclase" evidence="9">
    <location>
        <begin position="11"/>
        <end position="91"/>
    </location>
</feature>
<dbReference type="GO" id="GO:0016020">
    <property type="term" value="C:membrane"/>
    <property type="evidence" value="ECO:0007669"/>
    <property type="project" value="UniProtKB-SubCell"/>
</dbReference>
<evidence type="ECO:0000313" key="10">
    <source>
        <dbReference type="EMBL" id="RZU66895.1"/>
    </source>
</evidence>
<accession>A0A4Q8ARZ4</accession>
<evidence type="ECO:0000313" key="11">
    <source>
        <dbReference type="Proteomes" id="UP000291483"/>
    </source>
</evidence>
<organism evidence="10 11">
    <name type="scientific">Microterricola gilva</name>
    <dbReference type="NCBI Taxonomy" id="393267"/>
    <lineage>
        <taxon>Bacteria</taxon>
        <taxon>Bacillati</taxon>
        <taxon>Actinomycetota</taxon>
        <taxon>Actinomycetes</taxon>
        <taxon>Micrococcales</taxon>
        <taxon>Microbacteriaceae</taxon>
        <taxon>Microterricola</taxon>
    </lineage>
</organism>
<evidence type="ECO:0000256" key="3">
    <source>
        <dbReference type="ARBA" id="ARBA00022692"/>
    </source>
</evidence>
<evidence type="ECO:0000256" key="5">
    <source>
        <dbReference type="ARBA" id="ARBA00022989"/>
    </source>
</evidence>
<name>A0A4Q8ARZ4_9MICO</name>
<reference evidence="10 11" key="1">
    <citation type="submission" date="2019-02" db="EMBL/GenBank/DDBJ databases">
        <title>Sequencing the genomes of 1000 actinobacteria strains.</title>
        <authorList>
            <person name="Klenk H.-P."/>
        </authorList>
    </citation>
    <scope>NUCLEOTIDE SEQUENCE [LARGE SCALE GENOMIC DNA]</scope>
    <source>
        <strain evidence="10 11">DSM 18319</strain>
    </source>
</reference>
<comment type="pathway">
    <text evidence="2">Carotenoid biosynthesis.</text>
</comment>
<sequence length="114" mass="11896">MSYLVLSAVALTIAVGVAASALLIRRPARLGSAVAAAALTAAVLVVLTAVFDSLMIAAGLMEYTAEHLLGWFIGLAPIEDFAYPIAAVILLPALWLLAAPRPRYQRTVGADHAQ</sequence>
<protein>
    <submittedName>
        <fullName evidence="10">Lycopene cyclase domain-containing protein</fullName>
    </submittedName>
</protein>